<evidence type="ECO:0000256" key="1">
    <source>
        <dbReference type="ARBA" id="ARBA00022603"/>
    </source>
</evidence>
<protein>
    <submittedName>
        <fullName evidence="3">16S rRNA (Guanine(966)-N(2))-methyltransferase RsmD</fullName>
    </submittedName>
</protein>
<dbReference type="InterPro" id="IPR029063">
    <property type="entry name" value="SAM-dependent_MTases_sf"/>
</dbReference>
<dbReference type="InterPro" id="IPR002052">
    <property type="entry name" value="DNA_methylase_N6_adenine_CS"/>
</dbReference>
<reference evidence="3 4" key="1">
    <citation type="submission" date="2017-01" db="EMBL/GenBank/DDBJ databases">
        <authorList>
            <person name="Mah S.A."/>
            <person name="Swanson W.J."/>
            <person name="Moy G.W."/>
            <person name="Vacquier V.D."/>
        </authorList>
    </citation>
    <scope>NUCLEOTIDE SEQUENCE [LARGE SCALE GENOMIC DNA]</scope>
    <source>
        <strain evidence="3 4">NIO-1016</strain>
    </source>
</reference>
<accession>A0A1N6U799</accession>
<dbReference type="STRING" id="1017273.SAMN05443094_103190"/>
<proteinExistence type="predicted"/>
<dbReference type="PIRSF" id="PIRSF004553">
    <property type="entry name" value="CHP00095"/>
    <property type="match status" value="1"/>
</dbReference>
<dbReference type="SUPFAM" id="SSF53335">
    <property type="entry name" value="S-adenosyl-L-methionine-dependent methyltransferases"/>
    <property type="match status" value="1"/>
</dbReference>
<dbReference type="CDD" id="cd02440">
    <property type="entry name" value="AdoMet_MTases"/>
    <property type="match status" value="1"/>
</dbReference>
<dbReference type="NCBIfam" id="TIGR00095">
    <property type="entry name" value="16S rRNA (guanine(966)-N(2))-methyltransferase RsmD"/>
    <property type="match status" value="1"/>
</dbReference>
<dbReference type="Proteomes" id="UP000186385">
    <property type="component" value="Unassembled WGS sequence"/>
</dbReference>
<dbReference type="Pfam" id="PF03602">
    <property type="entry name" value="Cons_hypoth95"/>
    <property type="match status" value="1"/>
</dbReference>
<keyword evidence="1 3" id="KW-0489">Methyltransferase</keyword>
<organism evidence="3 4">
    <name type="scientific">Domibacillus enclensis</name>
    <dbReference type="NCBI Taxonomy" id="1017273"/>
    <lineage>
        <taxon>Bacteria</taxon>
        <taxon>Bacillati</taxon>
        <taxon>Bacillota</taxon>
        <taxon>Bacilli</taxon>
        <taxon>Bacillales</taxon>
        <taxon>Bacillaceae</taxon>
        <taxon>Domibacillus</taxon>
    </lineage>
</organism>
<dbReference type="GO" id="GO:0031167">
    <property type="term" value="P:rRNA methylation"/>
    <property type="evidence" value="ECO:0007669"/>
    <property type="project" value="InterPro"/>
</dbReference>
<gene>
    <name evidence="3" type="ORF">SAMN05443094_103190</name>
</gene>
<dbReference type="AlphaFoldDB" id="A0A1N6U799"/>
<dbReference type="PROSITE" id="PS00092">
    <property type="entry name" value="N6_MTASE"/>
    <property type="match status" value="1"/>
</dbReference>
<dbReference type="InterPro" id="IPR004398">
    <property type="entry name" value="RNA_MeTrfase_RsmD"/>
</dbReference>
<evidence type="ECO:0000313" key="4">
    <source>
        <dbReference type="Proteomes" id="UP000186385"/>
    </source>
</evidence>
<evidence type="ECO:0000313" key="3">
    <source>
        <dbReference type="EMBL" id="SIQ61548.1"/>
    </source>
</evidence>
<dbReference type="GO" id="GO:0003676">
    <property type="term" value="F:nucleic acid binding"/>
    <property type="evidence" value="ECO:0007669"/>
    <property type="project" value="InterPro"/>
</dbReference>
<name>A0A1N6U799_9BACI</name>
<evidence type="ECO:0000256" key="2">
    <source>
        <dbReference type="ARBA" id="ARBA00022679"/>
    </source>
</evidence>
<dbReference type="GO" id="GO:0008168">
    <property type="term" value="F:methyltransferase activity"/>
    <property type="evidence" value="ECO:0007669"/>
    <property type="project" value="UniProtKB-KW"/>
</dbReference>
<dbReference type="Gene3D" id="3.40.50.150">
    <property type="entry name" value="Vaccinia Virus protein VP39"/>
    <property type="match status" value="1"/>
</dbReference>
<dbReference type="PANTHER" id="PTHR43542:SF1">
    <property type="entry name" value="METHYLTRANSFERASE"/>
    <property type="match status" value="1"/>
</dbReference>
<dbReference type="EMBL" id="FTLX01000003">
    <property type="protein sequence ID" value="SIQ61548.1"/>
    <property type="molecule type" value="Genomic_DNA"/>
</dbReference>
<dbReference type="PANTHER" id="PTHR43542">
    <property type="entry name" value="METHYLTRANSFERASE"/>
    <property type="match status" value="1"/>
</dbReference>
<sequence length="196" mass="21489">MGRLKIMRIISGDKKGLPLKAVPGKDTRPTTDKVKESIFNMIGPYFEGGKGLDLFAGSGGLGIEALSRGFNEMIFVDRDMKAIQTVKENLRSAGLSEQAEVYRNEADRALKAIVKRDLSFDGIFLDPPYKKQKLESMLLFIAEQGLLANGGFIMCEHGSDVRLPEQIGPFSCARNETYGMISVSIYKAADDEGGTE</sequence>
<keyword evidence="2 3" id="KW-0808">Transferase</keyword>